<dbReference type="GO" id="GO:0005886">
    <property type="term" value="C:plasma membrane"/>
    <property type="evidence" value="ECO:0007669"/>
    <property type="project" value="TreeGrafter"/>
</dbReference>
<dbReference type="InterPro" id="IPR003557">
    <property type="entry name" value="Cyt_c_biogenesis_CcmC"/>
</dbReference>
<keyword evidence="4 8" id="KW-0812">Transmembrane</keyword>
<evidence type="ECO:0000256" key="2">
    <source>
        <dbReference type="ARBA" id="ARBA00005840"/>
    </source>
</evidence>
<dbReference type="GO" id="GO:0015232">
    <property type="term" value="F:heme transmembrane transporter activity"/>
    <property type="evidence" value="ECO:0007669"/>
    <property type="project" value="InterPro"/>
</dbReference>
<feature type="transmembrane region" description="Helical" evidence="8">
    <location>
        <begin position="80"/>
        <end position="100"/>
    </location>
</feature>
<feature type="transmembrane region" description="Helical" evidence="8">
    <location>
        <begin position="144"/>
        <end position="164"/>
    </location>
</feature>
<dbReference type="PANTHER" id="PTHR30071:SF1">
    <property type="entry name" value="CYTOCHROME B_B6 PROTEIN-RELATED"/>
    <property type="match status" value="1"/>
</dbReference>
<reference evidence="10 11" key="1">
    <citation type="submission" date="2020-10" db="EMBL/GenBank/DDBJ databases">
        <title>Ca. Dormibacterota MAGs.</title>
        <authorList>
            <person name="Montgomery K."/>
        </authorList>
    </citation>
    <scope>NUCLEOTIDE SEQUENCE [LARGE SCALE GENOMIC DNA]</scope>
    <source>
        <strain evidence="10">SC8811_S16_3</strain>
    </source>
</reference>
<sequence length="232" mass="25055">MTKHRLPYALTATGVVTLLGALALVFFFAPQDAVQGPVQRIFYVHVSAAIAGFACFGVVVVASVLHLVRTGAASDRLARAAAQVGLVMLTVNISMGIVWAKPIWGWDPSQTWDARFTTTVVLWLIYAGYLLVRKFAAPGRQASRLAAVVGIFGFIDVPIVYFSVQWWRTLHPSLRAGNGQPALPAAMLLTFGVTAVAMLILTAALVSVRYSIEQQAEEQESRATNASLELAR</sequence>
<dbReference type="PRINTS" id="PR01386">
    <property type="entry name" value="CCMCBIOGNSIS"/>
</dbReference>
<evidence type="ECO:0000313" key="11">
    <source>
        <dbReference type="Proteomes" id="UP000620075"/>
    </source>
</evidence>
<proteinExistence type="inferred from homology"/>
<dbReference type="GO" id="GO:0017004">
    <property type="term" value="P:cytochrome complex assembly"/>
    <property type="evidence" value="ECO:0007669"/>
    <property type="project" value="UniProtKB-KW"/>
</dbReference>
<dbReference type="EMBL" id="JAEKNQ010000010">
    <property type="protein sequence ID" value="MBJ7601937.1"/>
    <property type="molecule type" value="Genomic_DNA"/>
</dbReference>
<gene>
    <name evidence="10" type="primary">ccsA</name>
    <name evidence="10" type="ORF">JF888_01855</name>
</gene>
<evidence type="ECO:0000256" key="8">
    <source>
        <dbReference type="SAM" id="Phobius"/>
    </source>
</evidence>
<evidence type="ECO:0000256" key="6">
    <source>
        <dbReference type="ARBA" id="ARBA00022989"/>
    </source>
</evidence>
<protein>
    <recommendedName>
        <fullName evidence="3">Heme exporter protein C</fullName>
    </recommendedName>
</protein>
<evidence type="ECO:0000313" key="10">
    <source>
        <dbReference type="EMBL" id="MBJ7601937.1"/>
    </source>
</evidence>
<feature type="transmembrane region" description="Helical" evidence="8">
    <location>
        <begin position="184"/>
        <end position="206"/>
    </location>
</feature>
<dbReference type="AlphaFoldDB" id="A0A934KE19"/>
<dbReference type="InterPro" id="IPR002541">
    <property type="entry name" value="Cyt_c_assembly"/>
</dbReference>
<keyword evidence="7 8" id="KW-0472">Membrane</keyword>
<organism evidence="10 11">
    <name type="scientific">Candidatus Dormiibacter inghamiae</name>
    <dbReference type="NCBI Taxonomy" id="3127013"/>
    <lineage>
        <taxon>Bacteria</taxon>
        <taxon>Bacillati</taxon>
        <taxon>Candidatus Dormiibacterota</taxon>
        <taxon>Candidatus Dormibacteria</taxon>
        <taxon>Candidatus Dormibacterales</taxon>
        <taxon>Candidatus Dormibacteraceae</taxon>
        <taxon>Candidatus Dormiibacter</taxon>
    </lineage>
</organism>
<evidence type="ECO:0000256" key="1">
    <source>
        <dbReference type="ARBA" id="ARBA00004141"/>
    </source>
</evidence>
<dbReference type="InterPro" id="IPR045062">
    <property type="entry name" value="Cyt_c_biogenesis_CcsA/CcmC"/>
</dbReference>
<evidence type="ECO:0000256" key="5">
    <source>
        <dbReference type="ARBA" id="ARBA00022748"/>
    </source>
</evidence>
<evidence type="ECO:0000256" key="7">
    <source>
        <dbReference type="ARBA" id="ARBA00023136"/>
    </source>
</evidence>
<comment type="similarity">
    <text evidence="2">Belongs to the CcmC/CycZ/HelC family.</text>
</comment>
<feature type="domain" description="Cytochrome c assembly protein" evidence="9">
    <location>
        <begin position="15"/>
        <end position="171"/>
    </location>
</feature>
<name>A0A934KE19_9BACT</name>
<dbReference type="GO" id="GO:0020037">
    <property type="term" value="F:heme binding"/>
    <property type="evidence" value="ECO:0007669"/>
    <property type="project" value="InterPro"/>
</dbReference>
<dbReference type="PANTHER" id="PTHR30071">
    <property type="entry name" value="HEME EXPORTER PROTEIN C"/>
    <property type="match status" value="1"/>
</dbReference>
<feature type="transmembrane region" description="Helical" evidence="8">
    <location>
        <begin position="112"/>
        <end position="132"/>
    </location>
</feature>
<keyword evidence="6 8" id="KW-1133">Transmembrane helix</keyword>
<evidence type="ECO:0000256" key="3">
    <source>
        <dbReference type="ARBA" id="ARBA00016463"/>
    </source>
</evidence>
<evidence type="ECO:0000259" key="9">
    <source>
        <dbReference type="Pfam" id="PF01578"/>
    </source>
</evidence>
<accession>A0A934KE19</accession>
<keyword evidence="5" id="KW-0201">Cytochrome c-type biogenesis</keyword>
<comment type="subcellular location">
    <subcellularLocation>
        <location evidence="1">Membrane</location>
        <topology evidence="1">Multi-pass membrane protein</topology>
    </subcellularLocation>
</comment>
<comment type="caution">
    <text evidence="10">The sequence shown here is derived from an EMBL/GenBank/DDBJ whole genome shotgun (WGS) entry which is preliminary data.</text>
</comment>
<dbReference type="Proteomes" id="UP000620075">
    <property type="component" value="Unassembled WGS sequence"/>
</dbReference>
<feature type="transmembrane region" description="Helical" evidence="8">
    <location>
        <begin position="41"/>
        <end position="68"/>
    </location>
</feature>
<feature type="transmembrane region" description="Helical" evidence="8">
    <location>
        <begin position="7"/>
        <end position="29"/>
    </location>
</feature>
<dbReference type="RefSeq" id="WP_338176324.1">
    <property type="nucleotide sequence ID" value="NZ_JAEKNQ010000010.1"/>
</dbReference>
<evidence type="ECO:0000256" key="4">
    <source>
        <dbReference type="ARBA" id="ARBA00022692"/>
    </source>
</evidence>
<dbReference type="Pfam" id="PF01578">
    <property type="entry name" value="Cytochrom_C_asm"/>
    <property type="match status" value="1"/>
</dbReference>